<evidence type="ECO:0000256" key="1">
    <source>
        <dbReference type="SAM" id="MobiDB-lite"/>
    </source>
</evidence>
<dbReference type="EMBL" id="CAJNOB010000045">
    <property type="protein sequence ID" value="CAF0702331.1"/>
    <property type="molecule type" value="Genomic_DNA"/>
</dbReference>
<reference evidence="2" key="1">
    <citation type="submission" date="2021-02" db="EMBL/GenBank/DDBJ databases">
        <authorList>
            <person name="Cremers G."/>
            <person name="Picone N."/>
        </authorList>
    </citation>
    <scope>NUCLEOTIDE SEQUENCE</scope>
    <source>
        <strain evidence="2">PQ17</strain>
    </source>
</reference>
<dbReference type="Proteomes" id="UP000663859">
    <property type="component" value="Unassembled WGS sequence"/>
</dbReference>
<name>A0A8J2FX05_9BACT</name>
<feature type="region of interest" description="Disordered" evidence="1">
    <location>
        <begin position="1"/>
        <end position="23"/>
    </location>
</feature>
<sequence>MSKRLRFPASRSLGGSYSSVTPVSFSPPQTLLRVDAPPGGKALARKTLSTEPAPGSPPLRLMTASYITRYVLALFPYDPSSLNREMPRLVDARQRSLRPQRGSPRHHLRKRLKGLIPL</sequence>
<organism evidence="2 3">
    <name type="scientific">Candidatus Methylacidithermus pantelleriae</name>
    <dbReference type="NCBI Taxonomy" id="2744239"/>
    <lineage>
        <taxon>Bacteria</taxon>
        <taxon>Pseudomonadati</taxon>
        <taxon>Verrucomicrobiota</taxon>
        <taxon>Methylacidiphilae</taxon>
        <taxon>Methylacidiphilales</taxon>
        <taxon>Methylacidiphilaceae</taxon>
        <taxon>Candidatus Methylacidithermus</taxon>
    </lineage>
</organism>
<proteinExistence type="predicted"/>
<keyword evidence="3" id="KW-1185">Reference proteome</keyword>
<evidence type="ECO:0000313" key="2">
    <source>
        <dbReference type="EMBL" id="CAF0702331.1"/>
    </source>
</evidence>
<comment type="caution">
    <text evidence="2">The sequence shown here is derived from an EMBL/GenBank/DDBJ whole genome shotgun (WGS) entry which is preliminary data.</text>
</comment>
<accession>A0A8J2FX05</accession>
<feature type="region of interest" description="Disordered" evidence="1">
    <location>
        <begin position="37"/>
        <end position="57"/>
    </location>
</feature>
<dbReference type="AlphaFoldDB" id="A0A8J2FX05"/>
<feature type="compositionally biased region" description="Polar residues" evidence="1">
    <location>
        <begin position="13"/>
        <end position="23"/>
    </location>
</feature>
<evidence type="ECO:0000313" key="3">
    <source>
        <dbReference type="Proteomes" id="UP000663859"/>
    </source>
</evidence>
<protein>
    <submittedName>
        <fullName evidence="2">Uncharacterized protein</fullName>
    </submittedName>
</protein>
<gene>
    <name evidence="2" type="ORF">MPNT_50039</name>
</gene>